<evidence type="ECO:0000313" key="4">
    <source>
        <dbReference type="EMBL" id="HIU91012.1"/>
    </source>
</evidence>
<reference evidence="4" key="1">
    <citation type="submission" date="2020-10" db="EMBL/GenBank/DDBJ databases">
        <authorList>
            <person name="Gilroy R."/>
        </authorList>
    </citation>
    <scope>NUCLEOTIDE SEQUENCE</scope>
    <source>
        <strain evidence="4">ChiHjej12B11-7776</strain>
    </source>
</reference>
<keyword evidence="3" id="KW-0804">Transcription</keyword>
<evidence type="ECO:0000256" key="2">
    <source>
        <dbReference type="ARBA" id="ARBA00023125"/>
    </source>
</evidence>
<comment type="caution">
    <text evidence="4">The sequence shown here is derived from an EMBL/GenBank/DDBJ whole genome shotgun (WGS) entry which is preliminary data.</text>
</comment>
<accession>A0A9D1MXI9</accession>
<dbReference type="EMBL" id="DVOC01000055">
    <property type="protein sequence ID" value="HIU91012.1"/>
    <property type="molecule type" value="Genomic_DNA"/>
</dbReference>
<name>A0A9D1MXI9_9BACT</name>
<dbReference type="Proteomes" id="UP000886852">
    <property type="component" value="Unassembled WGS sequence"/>
</dbReference>
<dbReference type="GO" id="GO:0003700">
    <property type="term" value="F:DNA-binding transcription factor activity"/>
    <property type="evidence" value="ECO:0007669"/>
    <property type="project" value="InterPro"/>
</dbReference>
<dbReference type="Pfam" id="PF12116">
    <property type="entry name" value="SpoIIID"/>
    <property type="match status" value="1"/>
</dbReference>
<proteinExistence type="predicted"/>
<evidence type="ECO:0000256" key="1">
    <source>
        <dbReference type="ARBA" id="ARBA00023015"/>
    </source>
</evidence>
<evidence type="ECO:0000313" key="5">
    <source>
        <dbReference type="Proteomes" id="UP000886852"/>
    </source>
</evidence>
<dbReference type="PROSITE" id="PS00894">
    <property type="entry name" value="HTH_DEOR_1"/>
    <property type="match status" value="1"/>
</dbReference>
<dbReference type="GO" id="GO:0003677">
    <property type="term" value="F:DNA binding"/>
    <property type="evidence" value="ECO:0007669"/>
    <property type="project" value="UniProtKB-KW"/>
</dbReference>
<keyword evidence="1" id="KW-0805">Transcription regulation</keyword>
<dbReference type="InterPro" id="IPR014208">
    <property type="entry name" value="Spore_III_D"/>
</dbReference>
<dbReference type="InterPro" id="IPR018356">
    <property type="entry name" value="Tscrpt_reg_HTH_DeoR_CS"/>
</dbReference>
<keyword evidence="2" id="KW-0238">DNA-binding</keyword>
<protein>
    <submittedName>
        <fullName evidence="4">Sporulation transcriptional regulator SpoIIID</fullName>
    </submittedName>
</protein>
<evidence type="ECO:0000256" key="3">
    <source>
        <dbReference type="ARBA" id="ARBA00023163"/>
    </source>
</evidence>
<dbReference type="AlphaFoldDB" id="A0A9D1MXI9"/>
<organism evidence="4 5">
    <name type="scientific">Candidatus Fimimonas merdipullorum</name>
    <dbReference type="NCBI Taxonomy" id="2840822"/>
    <lineage>
        <taxon>Bacteria</taxon>
        <taxon>Pseudomonadati</taxon>
        <taxon>Myxococcota</taxon>
        <taxon>Myxococcia</taxon>
        <taxon>Myxococcales</taxon>
        <taxon>Cystobacterineae</taxon>
        <taxon>Myxococcaceae</taxon>
        <taxon>Myxococcaceae incertae sedis</taxon>
        <taxon>Candidatus Fimimonas</taxon>
    </lineage>
</organism>
<gene>
    <name evidence="4" type="ORF">IAC72_03285</name>
</gene>
<reference evidence="4" key="2">
    <citation type="journal article" date="2021" name="PeerJ">
        <title>Extensive microbial diversity within the chicken gut microbiome revealed by metagenomics and culture.</title>
        <authorList>
            <person name="Gilroy R."/>
            <person name="Ravi A."/>
            <person name="Getino M."/>
            <person name="Pursley I."/>
            <person name="Horton D.L."/>
            <person name="Alikhan N.F."/>
            <person name="Baker D."/>
            <person name="Gharbi K."/>
            <person name="Hall N."/>
            <person name="Watson M."/>
            <person name="Adriaenssens E.M."/>
            <person name="Foster-Nyarko E."/>
            <person name="Jarju S."/>
            <person name="Secka A."/>
            <person name="Antonio M."/>
            <person name="Oren A."/>
            <person name="Chaudhuri R.R."/>
            <person name="La Ragione R."/>
            <person name="Hildebrand F."/>
            <person name="Pallen M.J."/>
        </authorList>
    </citation>
    <scope>NUCLEOTIDE SEQUENCE</scope>
    <source>
        <strain evidence="4">ChiHjej12B11-7776</strain>
    </source>
</reference>
<sequence length="83" mass="9965">MREYVRRRTLEMAMLVISRRCTVRQAAKVFCVSKSTAHKDLSERLALLDEALYDKVQRVLRNNWEERYLRGGCATRRKYLEKQ</sequence>